<sequence length="90" mass="9623">MPGGASLAQAYGCTAQRQRAKTQCLAALRLRRPTGVQRSASRQKHNAWRRFACTGLQVYSAAPPGKNIMPGGASLAQAYGCTAQRHPVKI</sequence>
<organism evidence="2 4">
    <name type="scientific">Superficieibacter electus</name>
    <dbReference type="NCBI Taxonomy" id="2022662"/>
    <lineage>
        <taxon>Bacteria</taxon>
        <taxon>Pseudomonadati</taxon>
        <taxon>Pseudomonadota</taxon>
        <taxon>Gammaproteobacteria</taxon>
        <taxon>Enterobacterales</taxon>
        <taxon>Enterobacteriaceae</taxon>
        <taxon>Superficieibacter</taxon>
    </lineage>
</organism>
<evidence type="ECO:0000313" key="4">
    <source>
        <dbReference type="Proteomes" id="UP000247005"/>
    </source>
</evidence>
<comment type="caution">
    <text evidence="2">The sequence shown here is derived from an EMBL/GenBank/DDBJ whole genome shotgun (WGS) entry which is preliminary data.</text>
</comment>
<proteinExistence type="predicted"/>
<dbReference type="EMBL" id="PQGD01000002">
    <property type="protein sequence ID" value="POP50377.1"/>
    <property type="molecule type" value="Genomic_DNA"/>
</dbReference>
<gene>
    <name evidence="2" type="ORF">CHU32_02830</name>
    <name evidence="1" type="ORF">CHU33_12940</name>
</gene>
<keyword evidence="3" id="KW-1185">Reference proteome</keyword>
<dbReference type="Proteomes" id="UP000237073">
    <property type="component" value="Unassembled WGS sequence"/>
</dbReference>
<evidence type="ECO:0000313" key="1">
    <source>
        <dbReference type="EMBL" id="POP44359.1"/>
    </source>
</evidence>
<dbReference type="EMBL" id="PQGE01000010">
    <property type="protein sequence ID" value="POP44359.1"/>
    <property type="molecule type" value="Genomic_DNA"/>
</dbReference>
<evidence type="ECO:0000313" key="2">
    <source>
        <dbReference type="EMBL" id="POP50377.1"/>
    </source>
</evidence>
<dbReference type="Proteomes" id="UP000247005">
    <property type="component" value="Unassembled WGS sequence"/>
</dbReference>
<reference evidence="3 4" key="1">
    <citation type="submission" date="2018-01" db="EMBL/GenBank/DDBJ databases">
        <title>Superficieibacter electus gen. nov., sp. nov., an extended-spectrum beta-lactamase possessing member of the Enterobacteriaceae family, isolated from intensive care unit surfaces.</title>
        <authorList>
            <person name="Potter R.F."/>
            <person name="D'Souza A.W."/>
        </authorList>
    </citation>
    <scope>NUCLEOTIDE SEQUENCE [LARGE SCALE GENOMIC DNA]</scope>
    <source>
        <strain evidence="2 4">BP-1</strain>
        <strain evidence="1 3">BP-2</strain>
    </source>
</reference>
<protein>
    <submittedName>
        <fullName evidence="2">Uncharacterized protein</fullName>
    </submittedName>
</protein>
<dbReference type="AlphaFoldDB" id="A0A2P5GUY9"/>
<evidence type="ECO:0000313" key="3">
    <source>
        <dbReference type="Proteomes" id="UP000237073"/>
    </source>
</evidence>
<accession>A0A2P5GUY9</accession>
<name>A0A2P5GUY9_9ENTR</name>